<accession>A0A1A8FNU3</accession>
<evidence type="ECO:0000313" key="1">
    <source>
        <dbReference type="EMBL" id="SBQ60523.1"/>
    </source>
</evidence>
<sequence length="76" mass="8698">LWFYIIDIVYIFVQRSCHDQKLQFMCAKTQSNTQGNIRVFPNPVGVLSDFVHMEAAMSKLPEAESLPCLHRATIKA</sequence>
<feature type="non-terminal residue" evidence="1">
    <location>
        <position position="1"/>
    </location>
</feature>
<reference evidence="1" key="2">
    <citation type="submission" date="2016-06" db="EMBL/GenBank/DDBJ databases">
        <title>The genome of a short-lived fish provides insights into sex chromosome evolution and the genetic control of aging.</title>
        <authorList>
            <person name="Reichwald K."/>
            <person name="Felder M."/>
            <person name="Petzold A."/>
            <person name="Koch P."/>
            <person name="Groth M."/>
            <person name="Platzer M."/>
        </authorList>
    </citation>
    <scope>NUCLEOTIDE SEQUENCE</scope>
    <source>
        <tissue evidence="1">Brain</tissue>
    </source>
</reference>
<organism evidence="1">
    <name type="scientific">Nothobranchius korthausae</name>
    <dbReference type="NCBI Taxonomy" id="1143690"/>
    <lineage>
        <taxon>Eukaryota</taxon>
        <taxon>Metazoa</taxon>
        <taxon>Chordata</taxon>
        <taxon>Craniata</taxon>
        <taxon>Vertebrata</taxon>
        <taxon>Euteleostomi</taxon>
        <taxon>Actinopterygii</taxon>
        <taxon>Neopterygii</taxon>
        <taxon>Teleostei</taxon>
        <taxon>Neoteleostei</taxon>
        <taxon>Acanthomorphata</taxon>
        <taxon>Ovalentaria</taxon>
        <taxon>Atherinomorphae</taxon>
        <taxon>Cyprinodontiformes</taxon>
        <taxon>Nothobranchiidae</taxon>
        <taxon>Nothobranchius</taxon>
    </lineage>
</organism>
<proteinExistence type="predicted"/>
<gene>
    <name evidence="1" type="primary">LSAMP</name>
</gene>
<dbReference type="EMBL" id="HAEB01013996">
    <property type="protein sequence ID" value="SBQ60523.1"/>
    <property type="molecule type" value="Transcribed_RNA"/>
</dbReference>
<feature type="non-terminal residue" evidence="1">
    <location>
        <position position="76"/>
    </location>
</feature>
<reference evidence="1" key="1">
    <citation type="submission" date="2016-05" db="EMBL/GenBank/DDBJ databases">
        <authorList>
            <person name="Lavstsen T."/>
            <person name="Jespersen J.S."/>
        </authorList>
    </citation>
    <scope>NUCLEOTIDE SEQUENCE</scope>
    <source>
        <tissue evidence="1">Brain</tissue>
    </source>
</reference>
<protein>
    <submittedName>
        <fullName evidence="1">Limbic system-associated membrane protein</fullName>
    </submittedName>
</protein>
<name>A0A1A8FNU3_9TELE</name>
<dbReference type="AlphaFoldDB" id="A0A1A8FNU3"/>